<gene>
    <name evidence="2" type="ORF">BV898_18326</name>
</gene>
<name>A0A9X6NH06_HYPEX</name>
<evidence type="ECO:0000256" key="1">
    <source>
        <dbReference type="SAM" id="Coils"/>
    </source>
</evidence>
<dbReference type="EMBL" id="MTYJ01000356">
    <property type="protein sequence ID" value="OWA53907.1"/>
    <property type="molecule type" value="Genomic_DNA"/>
</dbReference>
<sequence>MANCSHLEKRLTEAEDCLKRERSLLSATKEKTAAVEKQLAEITYRVTNDGDGALKLKKTNADLLASLTERDQEVETLKETQHSLQTRLQQFESENELREANVTALESEKNQITSKLDWAARETDRLKQTIATLQSENQILQVMTPR</sequence>
<proteinExistence type="predicted"/>
<feature type="coiled-coil region" evidence="1">
    <location>
        <begin position="74"/>
        <end position="108"/>
    </location>
</feature>
<evidence type="ECO:0000313" key="3">
    <source>
        <dbReference type="Proteomes" id="UP000192578"/>
    </source>
</evidence>
<keyword evidence="3" id="KW-1185">Reference proteome</keyword>
<dbReference type="Proteomes" id="UP000192578">
    <property type="component" value="Unassembled WGS sequence"/>
</dbReference>
<evidence type="ECO:0000313" key="2">
    <source>
        <dbReference type="EMBL" id="OWA53907.1"/>
    </source>
</evidence>
<protein>
    <submittedName>
        <fullName evidence="2">Uncharacterized protein</fullName>
    </submittedName>
</protein>
<organism evidence="2 3">
    <name type="scientific">Hypsibius exemplaris</name>
    <name type="common">Freshwater tardigrade</name>
    <dbReference type="NCBI Taxonomy" id="2072580"/>
    <lineage>
        <taxon>Eukaryota</taxon>
        <taxon>Metazoa</taxon>
        <taxon>Ecdysozoa</taxon>
        <taxon>Tardigrada</taxon>
        <taxon>Eutardigrada</taxon>
        <taxon>Parachela</taxon>
        <taxon>Hypsibioidea</taxon>
        <taxon>Hypsibiidae</taxon>
        <taxon>Hypsibius</taxon>
    </lineage>
</organism>
<accession>A0A9X6NH06</accession>
<keyword evidence="1" id="KW-0175">Coiled coil</keyword>
<reference evidence="3" key="1">
    <citation type="submission" date="2017-01" db="EMBL/GenBank/DDBJ databases">
        <title>Comparative genomics of anhydrobiosis in the tardigrade Hypsibius dujardini.</title>
        <authorList>
            <person name="Yoshida Y."/>
            <person name="Koutsovoulos G."/>
            <person name="Laetsch D."/>
            <person name="Stevens L."/>
            <person name="Kumar S."/>
            <person name="Horikawa D."/>
            <person name="Ishino K."/>
            <person name="Komine S."/>
            <person name="Tomita M."/>
            <person name="Blaxter M."/>
            <person name="Arakawa K."/>
        </authorList>
    </citation>
    <scope>NUCLEOTIDE SEQUENCE [LARGE SCALE GENOMIC DNA]</scope>
    <source>
        <strain evidence="3">Z151</strain>
    </source>
</reference>
<dbReference type="AlphaFoldDB" id="A0A9X6NH06"/>
<comment type="caution">
    <text evidence="2">The sequence shown here is derived from an EMBL/GenBank/DDBJ whole genome shotgun (WGS) entry which is preliminary data.</text>
</comment>